<comment type="caution">
    <text evidence="2">The sequence shown here is derived from an EMBL/GenBank/DDBJ whole genome shotgun (WGS) entry which is preliminary data.</text>
</comment>
<keyword evidence="1" id="KW-1133">Transmembrane helix</keyword>
<evidence type="ECO:0000256" key="1">
    <source>
        <dbReference type="SAM" id="Phobius"/>
    </source>
</evidence>
<evidence type="ECO:0000313" key="3">
    <source>
        <dbReference type="Proteomes" id="UP001596002"/>
    </source>
</evidence>
<feature type="transmembrane region" description="Helical" evidence="1">
    <location>
        <begin position="86"/>
        <end position="105"/>
    </location>
</feature>
<dbReference type="RefSeq" id="WP_380027840.1">
    <property type="nucleotide sequence ID" value="NZ_JBHSHC010000128.1"/>
</dbReference>
<keyword evidence="1" id="KW-0812">Transmembrane</keyword>
<keyword evidence="3" id="KW-1185">Reference proteome</keyword>
<proteinExistence type="predicted"/>
<name>A0ABV9Q9S5_9BACL</name>
<evidence type="ECO:0000313" key="2">
    <source>
        <dbReference type="EMBL" id="MFC4769385.1"/>
    </source>
</evidence>
<organism evidence="2 3">
    <name type="scientific">Effusibacillus consociatus</name>
    <dbReference type="NCBI Taxonomy" id="1117041"/>
    <lineage>
        <taxon>Bacteria</taxon>
        <taxon>Bacillati</taxon>
        <taxon>Bacillota</taxon>
        <taxon>Bacilli</taxon>
        <taxon>Bacillales</taxon>
        <taxon>Alicyclobacillaceae</taxon>
        <taxon>Effusibacillus</taxon>
    </lineage>
</organism>
<protein>
    <recommendedName>
        <fullName evidence="4">Cytochrome C</fullName>
    </recommendedName>
</protein>
<evidence type="ECO:0008006" key="4">
    <source>
        <dbReference type="Google" id="ProtNLM"/>
    </source>
</evidence>
<reference evidence="3" key="1">
    <citation type="journal article" date="2019" name="Int. J. Syst. Evol. Microbiol.">
        <title>The Global Catalogue of Microorganisms (GCM) 10K type strain sequencing project: providing services to taxonomists for standard genome sequencing and annotation.</title>
        <authorList>
            <consortium name="The Broad Institute Genomics Platform"/>
            <consortium name="The Broad Institute Genome Sequencing Center for Infectious Disease"/>
            <person name="Wu L."/>
            <person name="Ma J."/>
        </authorList>
    </citation>
    <scope>NUCLEOTIDE SEQUENCE [LARGE SCALE GENOMIC DNA]</scope>
    <source>
        <strain evidence="3">WYCCWR 12678</strain>
    </source>
</reference>
<dbReference type="EMBL" id="JBHSHC010000128">
    <property type="protein sequence ID" value="MFC4769385.1"/>
    <property type="molecule type" value="Genomic_DNA"/>
</dbReference>
<accession>A0ABV9Q9S5</accession>
<dbReference type="Proteomes" id="UP001596002">
    <property type="component" value="Unassembled WGS sequence"/>
</dbReference>
<sequence>MAISYSYARQFIGQPVCAQCHDGIKHYGIVREVTTDGIWLEPLPRRAVVTAGKTTKAEAVTADKPGAVKGENVYYPYPYGFGFGRFFLPFLALLALTPLLFGPYWW</sequence>
<keyword evidence="1" id="KW-0472">Membrane</keyword>
<gene>
    <name evidence="2" type="ORF">ACFO8Q_18815</name>
</gene>